<accession>A0AB34J2M7</accession>
<name>A0AB34J2M7_PRYPA</name>
<evidence type="ECO:0000256" key="1">
    <source>
        <dbReference type="ARBA" id="ARBA00009508"/>
    </source>
</evidence>
<dbReference type="InterPro" id="IPR008011">
    <property type="entry name" value="Complex1_LYR_dom"/>
</dbReference>
<proteinExistence type="inferred from homology"/>
<dbReference type="EMBL" id="JBGBPQ010000014">
    <property type="protein sequence ID" value="KAL1510923.1"/>
    <property type="molecule type" value="Genomic_DNA"/>
</dbReference>
<dbReference type="PANTHER" id="PTHR13166">
    <property type="entry name" value="PROTEIN C6ORF149"/>
    <property type="match status" value="1"/>
</dbReference>
<evidence type="ECO:0000313" key="3">
    <source>
        <dbReference type="EMBL" id="KAL1510923.1"/>
    </source>
</evidence>
<gene>
    <name evidence="3" type="ORF">AB1Y20_005752</name>
</gene>
<feature type="domain" description="Complex 1 LYR protein" evidence="2">
    <location>
        <begin position="143"/>
        <end position="200"/>
    </location>
</feature>
<dbReference type="AlphaFoldDB" id="A0AB34J2M7"/>
<protein>
    <recommendedName>
        <fullName evidence="2">Complex 1 LYR protein domain-containing protein</fullName>
    </recommendedName>
</protein>
<sequence>MVERRQRSCRRLREPTGNYSCRIQHLAPLCPPLAFTAPSLPLPILLSASHPATPSPFSRSSCTSAEPRIVLSPPPPAVPRLSFSCPLAFTPWPNLPLFFLSPRPPPVHMLAALHARARLASVSVIAQLRVQSFSAPADSHRARAIGLYRQLLRAAKGFTNYNFREYAQRIVREDFRSQLKLADAAEVEKAHLRGQEQLQMLRRQATISQLYPQGKHAMDA</sequence>
<reference evidence="3 4" key="1">
    <citation type="journal article" date="2024" name="Science">
        <title>Giant polyketide synthase enzymes in the biosynthesis of giant marine polyether toxins.</title>
        <authorList>
            <person name="Fallon T.R."/>
            <person name="Shende V.V."/>
            <person name="Wierzbicki I.H."/>
            <person name="Pendleton A.L."/>
            <person name="Watervoot N.F."/>
            <person name="Auber R.P."/>
            <person name="Gonzalez D.J."/>
            <person name="Wisecaver J.H."/>
            <person name="Moore B.S."/>
        </authorList>
    </citation>
    <scope>NUCLEOTIDE SEQUENCE [LARGE SCALE GENOMIC DNA]</scope>
    <source>
        <strain evidence="3 4">12B1</strain>
    </source>
</reference>
<dbReference type="GO" id="GO:1990221">
    <property type="term" value="C:L-cysteine desulfurase complex"/>
    <property type="evidence" value="ECO:0007669"/>
    <property type="project" value="TreeGrafter"/>
</dbReference>
<dbReference type="GO" id="GO:0016226">
    <property type="term" value="P:iron-sulfur cluster assembly"/>
    <property type="evidence" value="ECO:0007669"/>
    <property type="project" value="InterPro"/>
</dbReference>
<dbReference type="Pfam" id="PF05347">
    <property type="entry name" value="Complex1_LYR"/>
    <property type="match status" value="1"/>
</dbReference>
<dbReference type="Proteomes" id="UP001515480">
    <property type="component" value="Unassembled WGS sequence"/>
</dbReference>
<organism evidence="3 4">
    <name type="scientific">Prymnesium parvum</name>
    <name type="common">Toxic golden alga</name>
    <dbReference type="NCBI Taxonomy" id="97485"/>
    <lineage>
        <taxon>Eukaryota</taxon>
        <taxon>Haptista</taxon>
        <taxon>Haptophyta</taxon>
        <taxon>Prymnesiophyceae</taxon>
        <taxon>Prymnesiales</taxon>
        <taxon>Prymnesiaceae</taxon>
        <taxon>Prymnesium</taxon>
    </lineage>
</organism>
<dbReference type="CDD" id="cd20264">
    <property type="entry name" value="Complex1_LYR_LYRM4"/>
    <property type="match status" value="1"/>
</dbReference>
<comment type="caution">
    <text evidence="3">The sequence shown here is derived from an EMBL/GenBank/DDBJ whole genome shotgun (WGS) entry which is preliminary data.</text>
</comment>
<evidence type="ECO:0000313" key="4">
    <source>
        <dbReference type="Proteomes" id="UP001515480"/>
    </source>
</evidence>
<dbReference type="PANTHER" id="PTHR13166:SF7">
    <property type="entry name" value="LYR MOTIF-CONTAINING PROTEIN 4"/>
    <property type="match status" value="1"/>
</dbReference>
<comment type="similarity">
    <text evidence="1">Belongs to the complex I LYR family.</text>
</comment>
<dbReference type="GO" id="GO:0005739">
    <property type="term" value="C:mitochondrion"/>
    <property type="evidence" value="ECO:0007669"/>
    <property type="project" value="TreeGrafter"/>
</dbReference>
<dbReference type="InterPro" id="IPR051522">
    <property type="entry name" value="ISC_assembly_LYR"/>
</dbReference>
<evidence type="ECO:0000259" key="2">
    <source>
        <dbReference type="Pfam" id="PF05347"/>
    </source>
</evidence>
<keyword evidence="4" id="KW-1185">Reference proteome</keyword>
<dbReference type="InterPro" id="IPR045297">
    <property type="entry name" value="Complex1_LYR_LYRM4"/>
</dbReference>